<dbReference type="EMBL" id="SOYY01000015">
    <property type="protein sequence ID" value="KAA0711687.1"/>
    <property type="molecule type" value="Genomic_DNA"/>
</dbReference>
<dbReference type="Proteomes" id="UP000324632">
    <property type="component" value="Chromosome 15"/>
</dbReference>
<comment type="caution">
    <text evidence="7">The sequence shown here is derived from an EMBL/GenBank/DDBJ whole genome shotgun (WGS) entry which is preliminary data.</text>
</comment>
<accession>A0A5A9NTW0</accession>
<evidence type="ECO:0000256" key="2">
    <source>
        <dbReference type="ARBA" id="ARBA00024190"/>
    </source>
</evidence>
<comment type="subcellular location">
    <subcellularLocation>
        <location evidence="3">Cytoplasm</location>
    </subcellularLocation>
    <subcellularLocation>
        <location evidence="2">Dynein axonemal particle</location>
    </subcellularLocation>
    <text evidence="3">Localizes in the apical cytoplasm around the gamma-tubulin-positive pericentriolar region, not in the cilia.</text>
</comment>
<dbReference type="AlphaFoldDB" id="A0A5A9NTW0"/>
<dbReference type="InterPro" id="IPR034727">
    <property type="entry name" value="Kintoun"/>
</dbReference>
<dbReference type="InterPro" id="IPR012981">
    <property type="entry name" value="PIH1_N"/>
</dbReference>
<keyword evidence="8" id="KW-1185">Reference proteome</keyword>
<dbReference type="Pfam" id="PF08190">
    <property type="entry name" value="PIH1"/>
    <property type="match status" value="1"/>
</dbReference>
<name>A0A5A9NTW0_9TELE</name>
<evidence type="ECO:0000313" key="8">
    <source>
        <dbReference type="Proteomes" id="UP000324632"/>
    </source>
</evidence>
<dbReference type="CDD" id="cd00298">
    <property type="entry name" value="ACD_sHsps_p23-like"/>
    <property type="match status" value="1"/>
</dbReference>
<evidence type="ECO:0000313" key="7">
    <source>
        <dbReference type="EMBL" id="KAA0711687.1"/>
    </source>
</evidence>
<feature type="compositionally biased region" description="Acidic residues" evidence="4">
    <location>
        <begin position="345"/>
        <end position="355"/>
    </location>
</feature>
<dbReference type="InterPro" id="IPR050734">
    <property type="entry name" value="PIH1/Kintoun_subfamily"/>
</dbReference>
<evidence type="ECO:0000259" key="6">
    <source>
        <dbReference type="Pfam" id="PF18201"/>
    </source>
</evidence>
<dbReference type="HAMAP" id="MF_03069">
    <property type="entry name" value="Kintoun"/>
    <property type="match status" value="1"/>
</dbReference>
<dbReference type="GO" id="GO:0070286">
    <property type="term" value="P:axonemal dynein complex assembly"/>
    <property type="evidence" value="ECO:0007669"/>
    <property type="project" value="UniProtKB-UniRule"/>
</dbReference>
<evidence type="ECO:0000256" key="1">
    <source>
        <dbReference type="ARBA" id="ARBA00022490"/>
    </source>
</evidence>
<dbReference type="GO" id="GO:0060285">
    <property type="term" value="P:cilium-dependent cell motility"/>
    <property type="evidence" value="ECO:0007669"/>
    <property type="project" value="UniProtKB-UniRule"/>
</dbReference>
<proteinExistence type="inferred from homology"/>
<keyword evidence="1 3" id="KW-0963">Cytoplasm</keyword>
<dbReference type="GO" id="GO:0003351">
    <property type="term" value="P:epithelial cilium movement involved in extracellular fluid movement"/>
    <property type="evidence" value="ECO:0007669"/>
    <property type="project" value="TreeGrafter"/>
</dbReference>
<dbReference type="PANTHER" id="PTHR22997:SF3">
    <property type="entry name" value="PROTEIN KINTOUN"/>
    <property type="match status" value="1"/>
</dbReference>
<evidence type="ECO:0000259" key="5">
    <source>
        <dbReference type="Pfam" id="PF08190"/>
    </source>
</evidence>
<organism evidence="7 8">
    <name type="scientific">Triplophysa tibetana</name>
    <dbReference type="NCBI Taxonomy" id="1572043"/>
    <lineage>
        <taxon>Eukaryota</taxon>
        <taxon>Metazoa</taxon>
        <taxon>Chordata</taxon>
        <taxon>Craniata</taxon>
        <taxon>Vertebrata</taxon>
        <taxon>Euteleostomi</taxon>
        <taxon>Actinopterygii</taxon>
        <taxon>Neopterygii</taxon>
        <taxon>Teleostei</taxon>
        <taxon>Ostariophysi</taxon>
        <taxon>Cypriniformes</taxon>
        <taxon>Nemacheilidae</taxon>
        <taxon>Triplophysa</taxon>
    </lineage>
</organism>
<dbReference type="Pfam" id="PF18201">
    <property type="entry name" value="PIH1_CS"/>
    <property type="match status" value="1"/>
</dbReference>
<comment type="function">
    <text evidence="3">Required for cytoplasmic pre-assembly of axonemal dyneins, thereby playing a central role in motility in cilia and flagella. Involved in pre-assembly of dynein arm complexes in the cytoplasm before intraflagellar transport loads them for the ciliary compartment.</text>
</comment>
<gene>
    <name evidence="3" type="primary">DNAAF2</name>
    <name evidence="3" type="synonym">KTU</name>
    <name evidence="7" type="ORF">E1301_Tti019454</name>
</gene>
<dbReference type="InterPro" id="IPR041442">
    <property type="entry name" value="PIH1D1/2/3_CS-like"/>
</dbReference>
<evidence type="ECO:0000256" key="3">
    <source>
        <dbReference type="HAMAP-Rule" id="MF_03069"/>
    </source>
</evidence>
<evidence type="ECO:0000256" key="4">
    <source>
        <dbReference type="SAM" id="MobiDB-lite"/>
    </source>
</evidence>
<feature type="domain" description="PIH1 N-terminal" evidence="5">
    <location>
        <begin position="34"/>
        <end position="195"/>
    </location>
</feature>
<dbReference type="PANTHER" id="PTHR22997">
    <property type="entry name" value="PIH1 DOMAIN-CONTAINING PROTEIN 1"/>
    <property type="match status" value="1"/>
</dbReference>
<reference evidence="7 8" key="1">
    <citation type="journal article" date="2019" name="Mol. Ecol. Resour.">
        <title>Chromosome-level genome assembly of Triplophysa tibetana, a fish adapted to the harsh high-altitude environment of the Tibetan Plateau.</title>
        <authorList>
            <person name="Yang X."/>
            <person name="Liu H."/>
            <person name="Ma Z."/>
            <person name="Zou Y."/>
            <person name="Zou M."/>
            <person name="Mao Y."/>
            <person name="Li X."/>
            <person name="Wang H."/>
            <person name="Chen T."/>
            <person name="Wang W."/>
            <person name="Yang R."/>
        </authorList>
    </citation>
    <scope>NUCLEOTIDE SEQUENCE [LARGE SCALE GENOMIC DNA]</scope>
    <source>
        <strain evidence="7">TTIB1903HZAU</strain>
        <tissue evidence="7">Muscle</tissue>
    </source>
</reference>
<dbReference type="GO" id="GO:0120293">
    <property type="term" value="C:dynein axonemal particle"/>
    <property type="evidence" value="ECO:0007669"/>
    <property type="project" value="UniProtKB-SubCell"/>
</dbReference>
<comment type="similarity">
    <text evidence="3">Belongs to the PIH1 family. Kintoun subfamily.</text>
</comment>
<sequence length="463" mass="52345">MEALNLSREEVNRMSEALKDETFRQLLSEYAAEISNPDNKRQYEEDITQLEADRGMHVQFIHPQAHHVLKSSSAGGKCFINVCCDPLIDKPSCEAARDRDGNAGHNWTLPHSLTPGRPDRDAKGNACVIYDAVFHPDALHMAEKNARFMKLINSTAIGGIEDSFQIKLDRCTIKLLKSKYKGVPHPAVIRKPTSEFMKHQQSKCEEKLPFPYPVVCSTAAPRHDQTASPSSKQPRKPHYTLKYRSVVDLQNYRHSRDSTSSARPKDIMVIIDLPLLTSARDVDVNVTERRLVLETQRGSYKLELSLSYPVDEDKGEAKFNKTTKQLTLILPVLPVKNTESPQMTCDDDEDEEERESEDKAELMQKEKPHETEPTELKGYILTQSTSDGFEQKTVAVESLCLSNSSDVDEIKPHKYDTSISIIMNPTESRTEADDFPHICVAEIIPDDEENLSDMNINSHEVSH</sequence>
<dbReference type="GO" id="GO:0005576">
    <property type="term" value="C:extracellular region"/>
    <property type="evidence" value="ECO:0007669"/>
    <property type="project" value="GOC"/>
</dbReference>
<feature type="domain" description="PIH1D1/2/3 CS-like" evidence="6">
    <location>
        <begin position="234"/>
        <end position="333"/>
    </location>
</feature>
<feature type="compositionally biased region" description="Basic and acidic residues" evidence="4">
    <location>
        <begin position="356"/>
        <end position="375"/>
    </location>
</feature>
<feature type="region of interest" description="Disordered" evidence="4">
    <location>
        <begin position="337"/>
        <end position="375"/>
    </location>
</feature>
<protein>
    <recommendedName>
        <fullName evidence="3">Protein kintoun</fullName>
    </recommendedName>
    <alternativeName>
        <fullName evidence="3">Dynein assembly factor 2, axonemal</fullName>
    </alternativeName>
</protein>